<feature type="domain" description="AAA" evidence="1">
    <location>
        <begin position="21"/>
        <end position="139"/>
    </location>
</feature>
<dbReference type="InterPro" id="IPR025420">
    <property type="entry name" value="DUF4143"/>
</dbReference>
<protein>
    <submittedName>
        <fullName evidence="3">ATP-binding protein</fullName>
    </submittedName>
</protein>
<dbReference type="PANTHER" id="PTHR43566:SF2">
    <property type="entry name" value="DUF4143 DOMAIN-CONTAINING PROTEIN"/>
    <property type="match status" value="1"/>
</dbReference>
<evidence type="ECO:0000313" key="3">
    <source>
        <dbReference type="EMBL" id="QBN19866.1"/>
    </source>
</evidence>
<keyword evidence="3" id="KW-0547">Nucleotide-binding</keyword>
<sequence length="386" mass="43660">MHDFIHRKIEATVQQYLKIFPVVAVLGPRQCGKSTLVKTLAAHWGDSLYLDLQSDGDLAKLDQPSFFFESNANKIICLDEIQLVPQLFSVLRSVVDKNRHNGKFVLLGSASRDLIQQTSESLAGRIGMVYLSPFTLNELDQLEGFSLNAFWLRGGFPDSYLADSNDFSEIWRANFIKTFIERDIPQLGFQIPALQLKRLLVMCAHNQGQLINFSKLGESLGLTHPTIRRYIDLLEQTFILRTVLPFEANVKKRLVKSPKVFVRDSGVLHQLLAISDFNSLLSHPVFGSSWEGVVVENVIVNKPDWNYYFYRTATGDEMDLILEKGNQRIAIECKASTAPKLTKGFYRALEVVQPQRTFVIIPAPVSYEIGPNITVCGLSEFLNIEF</sequence>
<dbReference type="Proteomes" id="UP000291124">
    <property type="component" value="Chromosome"/>
</dbReference>
<dbReference type="Gene3D" id="3.40.50.300">
    <property type="entry name" value="P-loop containing nucleotide triphosphate hydrolases"/>
    <property type="match status" value="1"/>
</dbReference>
<proteinExistence type="predicted"/>
<evidence type="ECO:0000259" key="2">
    <source>
        <dbReference type="Pfam" id="PF13635"/>
    </source>
</evidence>
<keyword evidence="4" id="KW-1185">Reference proteome</keyword>
<dbReference type="EMBL" id="CP037933">
    <property type="protein sequence ID" value="QBN19866.1"/>
    <property type="molecule type" value="Genomic_DNA"/>
</dbReference>
<evidence type="ECO:0000313" key="4">
    <source>
        <dbReference type="Proteomes" id="UP000291124"/>
    </source>
</evidence>
<dbReference type="AlphaFoldDB" id="A0A4P6YA07"/>
<dbReference type="OrthoDB" id="9778168at2"/>
<dbReference type="PANTHER" id="PTHR43566">
    <property type="entry name" value="CONSERVED PROTEIN"/>
    <property type="match status" value="1"/>
</dbReference>
<name>A0A4P6YA07_9FLAO</name>
<dbReference type="InterPro" id="IPR027417">
    <property type="entry name" value="P-loop_NTPase"/>
</dbReference>
<dbReference type="Pfam" id="PF13173">
    <property type="entry name" value="AAA_14"/>
    <property type="match status" value="1"/>
</dbReference>
<dbReference type="RefSeq" id="WP_133277382.1">
    <property type="nucleotide sequence ID" value="NZ_CP037933.1"/>
</dbReference>
<dbReference type="GO" id="GO:0005524">
    <property type="term" value="F:ATP binding"/>
    <property type="evidence" value="ECO:0007669"/>
    <property type="project" value="UniProtKB-KW"/>
</dbReference>
<reference evidence="4" key="1">
    <citation type="submission" date="2019-03" db="EMBL/GenBank/DDBJ databases">
        <title>Flavobacterium sp.</title>
        <authorList>
            <person name="Kim H."/>
        </authorList>
    </citation>
    <scope>NUCLEOTIDE SEQUENCE [LARGE SCALE GENOMIC DNA]</scope>
    <source>
        <strain evidence="4">GS13</strain>
    </source>
</reference>
<feature type="domain" description="DUF4143" evidence="2">
    <location>
        <begin position="181"/>
        <end position="336"/>
    </location>
</feature>
<dbReference type="InterPro" id="IPR041682">
    <property type="entry name" value="AAA_14"/>
</dbReference>
<keyword evidence="3" id="KW-0067">ATP-binding</keyword>
<accession>A0A4P6YA07</accession>
<dbReference type="Pfam" id="PF13635">
    <property type="entry name" value="DUF4143"/>
    <property type="match status" value="1"/>
</dbReference>
<dbReference type="KEGG" id="fnk:E1750_13995"/>
<evidence type="ECO:0000259" key="1">
    <source>
        <dbReference type="Pfam" id="PF13173"/>
    </source>
</evidence>
<dbReference type="SUPFAM" id="SSF52540">
    <property type="entry name" value="P-loop containing nucleoside triphosphate hydrolases"/>
    <property type="match status" value="1"/>
</dbReference>
<gene>
    <name evidence="3" type="ORF">E1750_13995</name>
</gene>
<organism evidence="3 4">
    <name type="scientific">Flavobacterium nackdongense</name>
    <dbReference type="NCBI Taxonomy" id="2547394"/>
    <lineage>
        <taxon>Bacteria</taxon>
        <taxon>Pseudomonadati</taxon>
        <taxon>Bacteroidota</taxon>
        <taxon>Flavobacteriia</taxon>
        <taxon>Flavobacteriales</taxon>
        <taxon>Flavobacteriaceae</taxon>
        <taxon>Flavobacterium</taxon>
    </lineage>
</organism>